<keyword evidence="1" id="KW-0614">Plasmid</keyword>
<dbReference type="RefSeq" id="WP_011527390.1">
    <property type="nucleotide sequence ID" value="NC_008014.1"/>
</dbReference>
<gene>
    <name evidence="1" type="ordered locus">LIC071</name>
</gene>
<proteinExistence type="predicted"/>
<dbReference type="AlphaFoldDB" id="Q1MNR0"/>
<dbReference type="HOGENOM" id="CLU_162447_0_0_7"/>
<dbReference type="Proteomes" id="UP000002430">
    <property type="component" value="Plasmid 3"/>
</dbReference>
<evidence type="ECO:0000313" key="2">
    <source>
        <dbReference type="Proteomes" id="UP000002430"/>
    </source>
</evidence>
<keyword evidence="2" id="KW-1185">Reference proteome</keyword>
<evidence type="ECO:0008006" key="3">
    <source>
        <dbReference type="Google" id="ProtNLM"/>
    </source>
</evidence>
<sequence>MALQQYVGAIILEVDGQEVECTAFSPTITTGRIPVRTMNRNGKIAGYASGVMEYELKVEVPVVSDNQIRWDGVTGAKLVIYPAKDVTNAAGQGRIAYTGCVVTSVGEAYKVEGEARRTISLFATDMIEE</sequence>
<geneLocation type="plasmid" evidence="2">
    <name>pLaw3</name>
</geneLocation>
<name>Q1MNR0_LAWIP</name>
<accession>Q1MNR0</accession>
<protein>
    <recommendedName>
        <fullName evidence="3">Phage tail protein</fullName>
    </recommendedName>
</protein>
<evidence type="ECO:0000313" key="1">
    <source>
        <dbReference type="EMBL" id="CAJ54023.1"/>
    </source>
</evidence>
<reference evidence="1 2" key="1">
    <citation type="submission" date="2005-11" db="EMBL/GenBank/DDBJ databases">
        <title>The complete genome sequence of Lawsonia intracellularis: the causative agent of proliferative enteropathy.</title>
        <authorList>
            <person name="Kaur K."/>
            <person name="Zhang Q."/>
            <person name="Beckler D."/>
            <person name="Munir S."/>
            <person name="Li L."/>
            <person name="Kinsley K."/>
            <person name="Herron L."/>
            <person name="Peterson A."/>
            <person name="May B."/>
            <person name="Singh S."/>
            <person name="Gebhart C."/>
            <person name="Kapur V."/>
        </authorList>
    </citation>
    <scope>NUCLEOTIDE SEQUENCE [LARGE SCALE GENOMIC DNA]</scope>
    <source>
        <strain evidence="1 2">PHE/MN1-00</strain>
        <plasmid evidence="2">pLaw3</plasmid>
    </source>
</reference>
<dbReference type="EMBL" id="AM180255">
    <property type="protein sequence ID" value="CAJ54023.1"/>
    <property type="molecule type" value="Genomic_DNA"/>
</dbReference>
<dbReference type="KEGG" id="lip:LIC071"/>
<organism evidence="1 2">
    <name type="scientific">Lawsonia intracellularis (strain PHE/MN1-00)</name>
    <dbReference type="NCBI Taxonomy" id="363253"/>
    <lineage>
        <taxon>Bacteria</taxon>
        <taxon>Pseudomonadati</taxon>
        <taxon>Thermodesulfobacteriota</taxon>
        <taxon>Desulfovibrionia</taxon>
        <taxon>Desulfovibrionales</taxon>
        <taxon>Desulfovibrionaceae</taxon>
        <taxon>Lawsonia</taxon>
    </lineage>
</organism>
<dbReference type="OrthoDB" id="5455158at2"/>